<dbReference type="RefSeq" id="WP_075798562.1">
    <property type="nucleotide sequence ID" value="NZ_CP015583.1"/>
</dbReference>
<evidence type="ECO:0000256" key="1">
    <source>
        <dbReference type="SAM" id="MobiDB-lite"/>
    </source>
</evidence>
<dbReference type="KEGG" id="rgi:RGI145_12095"/>
<dbReference type="AlphaFoldDB" id="A0A1L7AGA2"/>
<feature type="region of interest" description="Disordered" evidence="1">
    <location>
        <begin position="235"/>
        <end position="267"/>
    </location>
</feature>
<dbReference type="EMBL" id="CP015583">
    <property type="protein sequence ID" value="APT57740.1"/>
    <property type="molecule type" value="Genomic_DNA"/>
</dbReference>
<feature type="region of interest" description="Disordered" evidence="1">
    <location>
        <begin position="140"/>
        <end position="171"/>
    </location>
</feature>
<sequence length="389" mass="40742">MRPSGTLASLLLFGGSLGLAALTPWQHARAARPDRPVSDAVSQTAPDKLALAGVPWSAGLPESLSALEQERTVLQERLAQIGLTIDRILAGVVMTSRKADPWGPARESDPAPLLEALGQERQLILDRLGQVDRKSLLLTATSAPATDRPTAQDPDADLLSGPDPVPEDAESAEDLMARVDRFDAAMERLLARIELPPDSPERGGASGGELLRRLYALRDAQTRLLERIARIEAPSAIPLPPPPPPGEQVAAAAPDDGPAPVSGSAMAEAAAETRDVEAPSPALATAEAAPVVETPMVEMPLAEPPAQVPVIPQILLAGPVVPAPLQASPPVPAIAAPVPLALPVWDGAMTAREARLTPALRCRMLLQRAQLGEELTAAERKDLRGACVT</sequence>
<feature type="compositionally biased region" description="Pro residues" evidence="1">
    <location>
        <begin position="237"/>
        <end position="246"/>
    </location>
</feature>
<dbReference type="Proteomes" id="UP000185494">
    <property type="component" value="Chromosome 1"/>
</dbReference>
<evidence type="ECO:0000313" key="2">
    <source>
        <dbReference type="EMBL" id="APT57740.1"/>
    </source>
</evidence>
<name>A0A1L7AGA2_9PROT</name>
<protein>
    <submittedName>
        <fullName evidence="2">Uncharacterized protein</fullName>
    </submittedName>
</protein>
<evidence type="ECO:0000313" key="3">
    <source>
        <dbReference type="Proteomes" id="UP000185494"/>
    </source>
</evidence>
<proteinExistence type="predicted"/>
<dbReference type="STRING" id="257708.RGI145_12095"/>
<organism evidence="2 3">
    <name type="scientific">Roseomonas gilardii</name>
    <dbReference type="NCBI Taxonomy" id="257708"/>
    <lineage>
        <taxon>Bacteria</taxon>
        <taxon>Pseudomonadati</taxon>
        <taxon>Pseudomonadota</taxon>
        <taxon>Alphaproteobacteria</taxon>
        <taxon>Acetobacterales</taxon>
        <taxon>Roseomonadaceae</taxon>
        <taxon>Roseomonas</taxon>
    </lineage>
</organism>
<reference evidence="2 3" key="1">
    <citation type="submission" date="2016-05" db="EMBL/GenBank/DDBJ databases">
        <title>Complete Genome and Methylome Analysis of Psychrotrophic Bacterial Isolates from Antarctic Lake Untersee.</title>
        <authorList>
            <person name="Fomenkov A."/>
            <person name="Akimov V.N."/>
            <person name="Vasilyeva L.V."/>
            <person name="Andersen D."/>
            <person name="Vincze T."/>
            <person name="Roberts R.J."/>
        </authorList>
    </citation>
    <scope>NUCLEOTIDE SEQUENCE [LARGE SCALE GENOMIC DNA]</scope>
    <source>
        <strain evidence="2 3">U14-5</strain>
    </source>
</reference>
<feature type="compositionally biased region" description="Low complexity" evidence="1">
    <location>
        <begin position="247"/>
        <end position="260"/>
    </location>
</feature>
<gene>
    <name evidence="2" type="ORF">RGI145_12095</name>
</gene>
<accession>A0A1L7AGA2</accession>